<keyword evidence="2" id="KW-1185">Reference proteome</keyword>
<organism evidence="1 2">
    <name type="scientific">Solanum commersonii</name>
    <name type="common">Commerson's wild potato</name>
    <name type="synonym">Commerson's nightshade</name>
    <dbReference type="NCBI Taxonomy" id="4109"/>
    <lineage>
        <taxon>Eukaryota</taxon>
        <taxon>Viridiplantae</taxon>
        <taxon>Streptophyta</taxon>
        <taxon>Embryophyta</taxon>
        <taxon>Tracheophyta</taxon>
        <taxon>Spermatophyta</taxon>
        <taxon>Magnoliopsida</taxon>
        <taxon>eudicotyledons</taxon>
        <taxon>Gunneridae</taxon>
        <taxon>Pentapetalae</taxon>
        <taxon>asterids</taxon>
        <taxon>lamiids</taxon>
        <taxon>Solanales</taxon>
        <taxon>Solanaceae</taxon>
        <taxon>Solanoideae</taxon>
        <taxon>Solaneae</taxon>
        <taxon>Solanum</taxon>
    </lineage>
</organism>
<accession>A0A9J5WMZ2</accession>
<dbReference type="Proteomes" id="UP000824120">
    <property type="component" value="Chromosome 11"/>
</dbReference>
<dbReference type="EMBL" id="JACXVP010000011">
    <property type="protein sequence ID" value="KAG5576540.1"/>
    <property type="molecule type" value="Genomic_DNA"/>
</dbReference>
<name>A0A9J5WMZ2_SOLCO</name>
<protein>
    <submittedName>
        <fullName evidence="1">Uncharacterized protein</fullName>
    </submittedName>
</protein>
<proteinExistence type="predicted"/>
<gene>
    <name evidence="1" type="ORF">H5410_056674</name>
</gene>
<comment type="caution">
    <text evidence="1">The sequence shown here is derived from an EMBL/GenBank/DDBJ whole genome shotgun (WGS) entry which is preliminary data.</text>
</comment>
<reference evidence="1 2" key="1">
    <citation type="submission" date="2020-09" db="EMBL/GenBank/DDBJ databases">
        <title>De no assembly of potato wild relative species, Solanum commersonii.</title>
        <authorList>
            <person name="Cho K."/>
        </authorList>
    </citation>
    <scope>NUCLEOTIDE SEQUENCE [LARGE SCALE GENOMIC DNA]</scope>
    <source>
        <strain evidence="1">LZ3.2</strain>
        <tissue evidence="1">Leaf</tissue>
    </source>
</reference>
<sequence length="133" mass="14963">MIQNAKMLKAKAKRQGTRPNGRSLSSSVISTICAEWILRSILFDSYKYTLKFCFWLAQERGHKTRATRLIAGGVGSTWVQLERVNCSPSPIHSARESEWAKADVELKETTRCLRETKLIRGTVPLGLNPNPFG</sequence>
<evidence type="ECO:0000313" key="1">
    <source>
        <dbReference type="EMBL" id="KAG5576540.1"/>
    </source>
</evidence>
<evidence type="ECO:0000313" key="2">
    <source>
        <dbReference type="Proteomes" id="UP000824120"/>
    </source>
</evidence>
<dbReference type="AlphaFoldDB" id="A0A9J5WMZ2"/>